<dbReference type="GO" id="GO:0008270">
    <property type="term" value="F:zinc ion binding"/>
    <property type="evidence" value="ECO:0007669"/>
    <property type="project" value="UniProtKB-KW"/>
</dbReference>
<accession>A0A0J6FE71</accession>
<feature type="domain" description="C3H1-type" evidence="7">
    <location>
        <begin position="330"/>
        <end position="358"/>
    </location>
</feature>
<evidence type="ECO:0000256" key="5">
    <source>
        <dbReference type="PROSITE-ProRule" id="PRU00723"/>
    </source>
</evidence>
<reference evidence="8 9" key="1">
    <citation type="submission" date="2007-06" db="EMBL/GenBank/DDBJ databases">
        <title>The Genome Sequence of Coccidioides posadasii RMSCC_3488.</title>
        <authorList>
            <consortium name="Coccidioides Genome Resources Consortium"/>
            <consortium name="The Broad Institute Genome Sequencing Platform"/>
            <person name="Henn M.R."/>
            <person name="Sykes S."/>
            <person name="Young S."/>
            <person name="Jaffe D."/>
            <person name="Berlin A."/>
            <person name="Alvarez P."/>
            <person name="Butler J."/>
            <person name="Gnerre S."/>
            <person name="Grabherr M."/>
            <person name="Mauceli E."/>
            <person name="Brockman W."/>
            <person name="Kodira C."/>
            <person name="Alvarado L."/>
            <person name="Zeng Q."/>
            <person name="Crawford M."/>
            <person name="Antoine C."/>
            <person name="Devon K."/>
            <person name="Galgiani J."/>
            <person name="Orsborn K."/>
            <person name="Lewis M.L."/>
            <person name="Nusbaum C."/>
            <person name="Galagan J."/>
            <person name="Birren B."/>
        </authorList>
    </citation>
    <scope>NUCLEOTIDE SEQUENCE [LARGE SCALE GENOMIC DNA]</scope>
    <source>
        <strain evidence="8 9">RMSCC 3488</strain>
    </source>
</reference>
<dbReference type="SMART" id="SM00356">
    <property type="entry name" value="ZnF_C3H1"/>
    <property type="match status" value="4"/>
</dbReference>
<evidence type="ECO:0000313" key="8">
    <source>
        <dbReference type="EMBL" id="KMM68593.1"/>
    </source>
</evidence>
<reference evidence="9" key="3">
    <citation type="journal article" date="2010" name="Genome Res.">
        <title>Population genomic sequencing of Coccidioides fungi reveals recent hybridization and transposon control.</title>
        <authorList>
            <person name="Neafsey D.E."/>
            <person name="Barker B.M."/>
            <person name="Sharpton T.J."/>
            <person name="Stajich J.E."/>
            <person name="Park D.J."/>
            <person name="Whiston E."/>
            <person name="Hung C.-Y."/>
            <person name="McMahan C."/>
            <person name="White J."/>
            <person name="Sykes S."/>
            <person name="Heiman D."/>
            <person name="Young S."/>
            <person name="Zeng Q."/>
            <person name="Abouelleil A."/>
            <person name="Aftuck L."/>
            <person name="Bessette D."/>
            <person name="Brown A."/>
            <person name="FitzGerald M."/>
            <person name="Lui A."/>
            <person name="Macdonald J.P."/>
            <person name="Priest M."/>
            <person name="Orbach M.J."/>
            <person name="Galgiani J.N."/>
            <person name="Kirkland T.N."/>
            <person name="Cole G.T."/>
            <person name="Birren B.W."/>
            <person name="Henn M.R."/>
            <person name="Taylor J.W."/>
            <person name="Rounsley S.D."/>
        </authorList>
    </citation>
    <scope>NUCLEOTIDE SEQUENCE [LARGE SCALE GENOMIC DNA]</scope>
    <source>
        <strain evidence="9">RMSCC 3488</strain>
    </source>
</reference>
<dbReference type="PROSITE" id="PS50103">
    <property type="entry name" value="ZF_C3H1"/>
    <property type="match status" value="4"/>
</dbReference>
<feature type="zinc finger region" description="C3H1-type" evidence="5">
    <location>
        <begin position="303"/>
        <end position="329"/>
    </location>
</feature>
<dbReference type="PANTHER" id="PTHR46156">
    <property type="entry name" value="CCCH ZINGC FINGER"/>
    <property type="match status" value="1"/>
</dbReference>
<feature type="zinc finger region" description="C3H1-type" evidence="5">
    <location>
        <begin position="330"/>
        <end position="358"/>
    </location>
</feature>
<gene>
    <name evidence="8" type="ORF">CPAG_04919</name>
</gene>
<sequence>MSEDQELLARIGRLAGQINQHKSQLTPLSRGGYANAPSHTSYGSIHRPHPGWAPYRGRGRPPSRRAAGPHRHRTLVLNNGTPNPDTADSSSSTTVPGDMNVEAKPPQQTGWVAKRDRHMQLINTAIYDQEAQARTKAIEETRKLKAQKKAELEKAKVLRFAQHIVAPTAEAAAAGVRPDSYKIVIQEIPFQVIKGGSKLIRLSNDPTAANATPKKVNVGGVTFVRSKNGNLHRLGAVVSKKKTGAVRKKDELCKRFTATGSCYKGPKCSYIHDPNKVAICKEFLQTGKCSAGPSCDLSHEPSPERSPACVHFIRGRCSNPACRYAHIRVTPGAPVCRDFAILGYCGKGDQCQDRHVIECPDYANMGKCAKQKCPLPHIDRAGQIRKLAANKADNNTHATENPGEYADDVSSEEEAYDEIDSDDVDSDELDDDEPEVIIPGAHAGEEGQIFSTIELDLCTFPGCNMADNCSRIPILKVIPGVGNS</sequence>
<evidence type="ECO:0000256" key="2">
    <source>
        <dbReference type="ARBA" id="ARBA00022737"/>
    </source>
</evidence>
<keyword evidence="3 5" id="KW-0863">Zinc-finger</keyword>
<feature type="region of interest" description="Disordered" evidence="6">
    <location>
        <begin position="22"/>
        <end position="105"/>
    </location>
</feature>
<proteinExistence type="predicted"/>
<feature type="compositionally biased region" description="Acidic residues" evidence="6">
    <location>
        <begin position="405"/>
        <end position="434"/>
    </location>
</feature>
<dbReference type="Proteomes" id="UP000054567">
    <property type="component" value="Unassembled WGS sequence"/>
</dbReference>
<feature type="compositionally biased region" description="Polar residues" evidence="6">
    <location>
        <begin position="76"/>
        <end position="95"/>
    </location>
</feature>
<dbReference type="OrthoDB" id="410307at2759"/>
<evidence type="ECO:0000313" key="9">
    <source>
        <dbReference type="Proteomes" id="UP000054567"/>
    </source>
</evidence>
<keyword evidence="2" id="KW-0677">Repeat</keyword>
<dbReference type="InterPro" id="IPR000571">
    <property type="entry name" value="Znf_CCCH"/>
</dbReference>
<dbReference type="FunFam" id="4.10.1000.10:FF:000035">
    <property type="entry name" value="CCCH zinc finger protein, variant"/>
    <property type="match status" value="1"/>
</dbReference>
<protein>
    <submittedName>
        <fullName evidence="8">Zinc finger family protein</fullName>
    </submittedName>
</protein>
<dbReference type="PANTHER" id="PTHR46156:SF1">
    <property type="entry name" value="ZINC FINGER CCCH DOMAIN-CONTAINING PROTEIN 3"/>
    <property type="match status" value="1"/>
</dbReference>
<evidence type="ECO:0000256" key="3">
    <source>
        <dbReference type="ARBA" id="ARBA00022771"/>
    </source>
</evidence>
<feature type="region of interest" description="Disordered" evidence="6">
    <location>
        <begin position="391"/>
        <end position="434"/>
    </location>
</feature>
<keyword evidence="4 5" id="KW-0862">Zinc</keyword>
<keyword evidence="1 5" id="KW-0479">Metal-binding</keyword>
<feature type="zinc finger region" description="C3H1-type" evidence="5">
    <location>
        <begin position="247"/>
        <end position="275"/>
    </location>
</feature>
<feature type="compositionally biased region" description="Basic residues" evidence="6">
    <location>
        <begin position="57"/>
        <end position="74"/>
    </location>
</feature>
<evidence type="ECO:0000256" key="1">
    <source>
        <dbReference type="ARBA" id="ARBA00022723"/>
    </source>
</evidence>
<evidence type="ECO:0000256" key="4">
    <source>
        <dbReference type="ARBA" id="ARBA00022833"/>
    </source>
</evidence>
<organism evidence="8 9">
    <name type="scientific">Coccidioides posadasii RMSCC 3488</name>
    <dbReference type="NCBI Taxonomy" id="454284"/>
    <lineage>
        <taxon>Eukaryota</taxon>
        <taxon>Fungi</taxon>
        <taxon>Dikarya</taxon>
        <taxon>Ascomycota</taxon>
        <taxon>Pezizomycotina</taxon>
        <taxon>Eurotiomycetes</taxon>
        <taxon>Eurotiomycetidae</taxon>
        <taxon>Onygenales</taxon>
        <taxon>Onygenaceae</taxon>
        <taxon>Coccidioides</taxon>
    </lineage>
</organism>
<evidence type="ECO:0000256" key="6">
    <source>
        <dbReference type="SAM" id="MobiDB-lite"/>
    </source>
</evidence>
<dbReference type="SUPFAM" id="SSF90229">
    <property type="entry name" value="CCCH zinc finger"/>
    <property type="match status" value="3"/>
</dbReference>
<dbReference type="InterPro" id="IPR036855">
    <property type="entry name" value="Znf_CCCH_sf"/>
</dbReference>
<dbReference type="AlphaFoldDB" id="A0A0J6FE71"/>
<dbReference type="Pfam" id="PF00642">
    <property type="entry name" value="zf-CCCH"/>
    <property type="match status" value="1"/>
</dbReference>
<feature type="domain" description="C3H1-type" evidence="7">
    <location>
        <begin position="247"/>
        <end position="275"/>
    </location>
</feature>
<dbReference type="Gene3D" id="4.10.1000.10">
    <property type="entry name" value="Zinc finger, CCCH-type"/>
    <property type="match status" value="2"/>
</dbReference>
<reference evidence="9" key="2">
    <citation type="journal article" date="2009" name="Genome Res.">
        <title>Comparative genomic analyses of the human fungal pathogens Coccidioides and their relatives.</title>
        <authorList>
            <person name="Sharpton T.J."/>
            <person name="Stajich J.E."/>
            <person name="Rounsley S.D."/>
            <person name="Gardner M.J."/>
            <person name="Wortman J.R."/>
            <person name="Jordar V.S."/>
            <person name="Maiti R."/>
            <person name="Kodira C.D."/>
            <person name="Neafsey D.E."/>
            <person name="Zeng Q."/>
            <person name="Hung C.-Y."/>
            <person name="McMahan C."/>
            <person name="Muszewska A."/>
            <person name="Grynberg M."/>
            <person name="Mandel M.A."/>
            <person name="Kellner E.M."/>
            <person name="Barker B.M."/>
            <person name="Galgiani J.N."/>
            <person name="Orbach M.J."/>
            <person name="Kirkland T.N."/>
            <person name="Cole G.T."/>
            <person name="Henn M.R."/>
            <person name="Birren B.W."/>
            <person name="Taylor J.W."/>
        </authorList>
    </citation>
    <scope>NUCLEOTIDE SEQUENCE [LARGE SCALE GENOMIC DNA]</scope>
    <source>
        <strain evidence="9">RMSCC 3488</strain>
    </source>
</reference>
<dbReference type="GO" id="GO:0005634">
    <property type="term" value="C:nucleus"/>
    <property type="evidence" value="ECO:0007669"/>
    <property type="project" value="TreeGrafter"/>
</dbReference>
<dbReference type="VEuPathDB" id="FungiDB:CPAG_04919"/>
<dbReference type="Gene3D" id="6.10.250.3220">
    <property type="match status" value="1"/>
</dbReference>
<feature type="domain" description="C3H1-type" evidence="7">
    <location>
        <begin position="279"/>
        <end position="302"/>
    </location>
</feature>
<name>A0A0J6FE71_COCPO</name>
<feature type="domain" description="C3H1-type" evidence="7">
    <location>
        <begin position="303"/>
        <end position="329"/>
    </location>
</feature>
<evidence type="ECO:0000259" key="7">
    <source>
        <dbReference type="PROSITE" id="PS50103"/>
    </source>
</evidence>
<dbReference type="FunFam" id="4.10.1000.10:FF:000022">
    <property type="entry name" value="Zinc finger CCCH domain-containing protein 7"/>
    <property type="match status" value="1"/>
</dbReference>
<dbReference type="EMBL" id="DS268111">
    <property type="protein sequence ID" value="KMM68593.1"/>
    <property type="molecule type" value="Genomic_DNA"/>
</dbReference>
<feature type="zinc finger region" description="C3H1-type" evidence="5">
    <location>
        <begin position="279"/>
        <end position="302"/>
    </location>
</feature>